<dbReference type="Gene3D" id="1.10.10.10">
    <property type="entry name" value="Winged helix-like DNA-binding domain superfamily/Winged helix DNA-binding domain"/>
    <property type="match status" value="1"/>
</dbReference>
<keyword evidence="7" id="KW-1185">Reference proteome</keyword>
<dbReference type="Pfam" id="PF03466">
    <property type="entry name" value="LysR_substrate"/>
    <property type="match status" value="1"/>
</dbReference>
<feature type="domain" description="HTH lysR-type" evidence="5">
    <location>
        <begin position="9"/>
        <end position="66"/>
    </location>
</feature>
<gene>
    <name evidence="6" type="ORF">RM190_22035</name>
</gene>
<protein>
    <submittedName>
        <fullName evidence="6">LysR substrate-binding domain-containing protein</fullName>
    </submittedName>
</protein>
<dbReference type="InterPro" id="IPR005119">
    <property type="entry name" value="LysR_subst-bd"/>
</dbReference>
<evidence type="ECO:0000256" key="3">
    <source>
        <dbReference type="ARBA" id="ARBA00023125"/>
    </source>
</evidence>
<dbReference type="Proteomes" id="UP001251085">
    <property type="component" value="Unassembled WGS sequence"/>
</dbReference>
<dbReference type="InterPro" id="IPR000847">
    <property type="entry name" value="LysR_HTH_N"/>
</dbReference>
<dbReference type="Pfam" id="PF00126">
    <property type="entry name" value="HTH_1"/>
    <property type="match status" value="1"/>
</dbReference>
<dbReference type="EMBL" id="JAVRQI010000025">
    <property type="protein sequence ID" value="MDT1064556.1"/>
    <property type="molecule type" value="Genomic_DNA"/>
</dbReference>
<dbReference type="SUPFAM" id="SSF53850">
    <property type="entry name" value="Periplasmic binding protein-like II"/>
    <property type="match status" value="1"/>
</dbReference>
<keyword evidence="4" id="KW-0804">Transcription</keyword>
<sequence>MEKIDIRQFNLRVLRYFMVLAEELHFGRAAARLNMSQPPLSQQIRQLEEQLGAELFIRSHQGAVLTPTGEAFRAQVPLVFEQLEKAVNVARLTARGQLGRLDIGVTSSSLVGTVPAALEAFRIRHPEVEWQLHEATPQRQTEALLDKRLDVCLFRLPPDIVGAKNEIIMHEDLMVALPSSHRLANRSALALEDLRDQPFVMFGLDQSRFAGFLYQCCVQAGFTPQIRQQVVEVQSLLSLVGANMGVALLPATIRRLAQPNVVFRKIVPHSPQVPLYAIYRDEPPSPTLGNFLTILRRMAPQPPGSTPRETPR</sequence>
<dbReference type="PRINTS" id="PR00039">
    <property type="entry name" value="HTHLYSR"/>
</dbReference>
<dbReference type="PROSITE" id="PS50931">
    <property type="entry name" value="HTH_LYSR"/>
    <property type="match status" value="1"/>
</dbReference>
<dbReference type="InterPro" id="IPR036390">
    <property type="entry name" value="WH_DNA-bd_sf"/>
</dbReference>
<dbReference type="PANTHER" id="PTHR30346:SF0">
    <property type="entry name" value="HCA OPERON TRANSCRIPTIONAL ACTIVATOR HCAR"/>
    <property type="match status" value="1"/>
</dbReference>
<reference evidence="7" key="1">
    <citation type="submission" date="2023-07" db="EMBL/GenBank/DDBJ databases">
        <title>Characterization of two Paracoccaceae strains isolated from Phycosphere and proposal of Xinfangfangia lacusdiani sp. nov.</title>
        <authorList>
            <person name="Deng Y."/>
            <person name="Zhang Y.Q."/>
        </authorList>
    </citation>
    <scope>NUCLEOTIDE SEQUENCE [LARGE SCALE GENOMIC DNA]</scope>
    <source>
        <strain evidence="7">CPCC 101403</strain>
    </source>
</reference>
<evidence type="ECO:0000313" key="6">
    <source>
        <dbReference type="EMBL" id="MDT1064556.1"/>
    </source>
</evidence>
<dbReference type="Gene3D" id="3.40.190.10">
    <property type="entry name" value="Periplasmic binding protein-like II"/>
    <property type="match status" value="2"/>
</dbReference>
<comment type="similarity">
    <text evidence="1">Belongs to the LysR transcriptional regulatory family.</text>
</comment>
<dbReference type="RefSeq" id="WP_311761641.1">
    <property type="nucleotide sequence ID" value="NZ_JAVRQI010000025.1"/>
</dbReference>
<evidence type="ECO:0000313" key="7">
    <source>
        <dbReference type="Proteomes" id="UP001251085"/>
    </source>
</evidence>
<dbReference type="SUPFAM" id="SSF46785">
    <property type="entry name" value="Winged helix' DNA-binding domain"/>
    <property type="match status" value="1"/>
</dbReference>
<comment type="caution">
    <text evidence="6">The sequence shown here is derived from an EMBL/GenBank/DDBJ whole genome shotgun (WGS) entry which is preliminary data.</text>
</comment>
<dbReference type="InterPro" id="IPR036388">
    <property type="entry name" value="WH-like_DNA-bd_sf"/>
</dbReference>
<proteinExistence type="inferred from homology"/>
<evidence type="ECO:0000256" key="4">
    <source>
        <dbReference type="ARBA" id="ARBA00023163"/>
    </source>
</evidence>
<keyword evidence="3" id="KW-0238">DNA-binding</keyword>
<evidence type="ECO:0000259" key="5">
    <source>
        <dbReference type="PROSITE" id="PS50931"/>
    </source>
</evidence>
<name>A0ABU3EJY1_9RHOB</name>
<evidence type="ECO:0000256" key="1">
    <source>
        <dbReference type="ARBA" id="ARBA00009437"/>
    </source>
</evidence>
<keyword evidence="2" id="KW-0805">Transcription regulation</keyword>
<accession>A0ABU3EJY1</accession>
<organism evidence="6 7">
    <name type="scientific">Paracoccus broussonetiae</name>
    <dbReference type="NCBI Taxonomy" id="3075834"/>
    <lineage>
        <taxon>Bacteria</taxon>
        <taxon>Pseudomonadati</taxon>
        <taxon>Pseudomonadota</taxon>
        <taxon>Alphaproteobacteria</taxon>
        <taxon>Rhodobacterales</taxon>
        <taxon>Paracoccaceae</taxon>
        <taxon>Paracoccus</taxon>
    </lineage>
</organism>
<dbReference type="PANTHER" id="PTHR30346">
    <property type="entry name" value="TRANSCRIPTIONAL DUAL REGULATOR HCAR-RELATED"/>
    <property type="match status" value="1"/>
</dbReference>
<evidence type="ECO:0000256" key="2">
    <source>
        <dbReference type="ARBA" id="ARBA00023015"/>
    </source>
</evidence>